<dbReference type="SUPFAM" id="SSF53300">
    <property type="entry name" value="vWA-like"/>
    <property type="match status" value="1"/>
</dbReference>
<protein>
    <recommendedName>
        <fullName evidence="1">VWFA domain-containing protein</fullName>
    </recommendedName>
</protein>
<dbReference type="PANTHER" id="PTHR33608">
    <property type="entry name" value="BLL2464 PROTEIN"/>
    <property type="match status" value="1"/>
</dbReference>
<evidence type="ECO:0000259" key="1">
    <source>
        <dbReference type="SMART" id="SM00327"/>
    </source>
</evidence>
<feature type="domain" description="VWFA" evidence="1">
    <location>
        <begin position="58"/>
        <end position="230"/>
    </location>
</feature>
<sequence length="274" mass="31074">MVVRGFLQGLHSSPFHGFSVQFSEHRRYNQGDDPKLIDWLVYAKTDKYYVKRYEAETNLTGYLAIDLSKSMGFTESQSMTKFEYATCLAASLTYLMTMQQDPVGLLTLGEKVHAELPARSRRGHLGDVMARLSQLKPEGNTNLAVSLTQVAAMLKHHSLVMLFTDLLDDPEATLSSLARLRHGGHDVIVFHVLDAAEVNFPYDGPVQFQDSETGETITVDATGFREDYLAQLDAFRENYRERCAKLRIDYVPLDTSMPFDKALTEYLMQRQKSK</sequence>
<dbReference type="SMART" id="SM00327">
    <property type="entry name" value="VWA"/>
    <property type="match status" value="1"/>
</dbReference>
<dbReference type="InterPro" id="IPR002881">
    <property type="entry name" value="DUF58"/>
</dbReference>
<dbReference type="Proteomes" id="UP000316304">
    <property type="component" value="Unassembled WGS sequence"/>
</dbReference>
<reference evidence="2 3" key="1">
    <citation type="submission" date="2019-02" db="EMBL/GenBank/DDBJ databases">
        <title>Deep-cultivation of Planctomycetes and their phenomic and genomic characterization uncovers novel biology.</title>
        <authorList>
            <person name="Wiegand S."/>
            <person name="Jogler M."/>
            <person name="Boedeker C."/>
            <person name="Pinto D."/>
            <person name="Vollmers J."/>
            <person name="Rivas-Marin E."/>
            <person name="Kohn T."/>
            <person name="Peeters S.H."/>
            <person name="Heuer A."/>
            <person name="Rast P."/>
            <person name="Oberbeckmann S."/>
            <person name="Bunk B."/>
            <person name="Jeske O."/>
            <person name="Meyerdierks A."/>
            <person name="Storesund J.E."/>
            <person name="Kallscheuer N."/>
            <person name="Luecker S."/>
            <person name="Lage O.M."/>
            <person name="Pohl T."/>
            <person name="Merkel B.J."/>
            <person name="Hornburger P."/>
            <person name="Mueller R.-W."/>
            <person name="Bruemmer F."/>
            <person name="Labrenz M."/>
            <person name="Spormann A.M."/>
            <person name="Op Den Camp H."/>
            <person name="Overmann J."/>
            <person name="Amann R."/>
            <person name="Jetten M.S.M."/>
            <person name="Mascher T."/>
            <person name="Medema M.H."/>
            <person name="Devos D.P."/>
            <person name="Kaster A.-K."/>
            <person name="Ovreas L."/>
            <person name="Rohde M."/>
            <person name="Galperin M.Y."/>
            <person name="Jogler C."/>
        </authorList>
    </citation>
    <scope>NUCLEOTIDE SEQUENCE [LARGE SCALE GENOMIC DNA]</scope>
    <source>
        <strain evidence="2 3">Pla52o</strain>
    </source>
</reference>
<comment type="caution">
    <text evidence="2">The sequence shown here is derived from an EMBL/GenBank/DDBJ whole genome shotgun (WGS) entry which is preliminary data.</text>
</comment>
<organism evidence="2 3">
    <name type="scientific">Novipirellula galeiformis</name>
    <dbReference type="NCBI Taxonomy" id="2528004"/>
    <lineage>
        <taxon>Bacteria</taxon>
        <taxon>Pseudomonadati</taxon>
        <taxon>Planctomycetota</taxon>
        <taxon>Planctomycetia</taxon>
        <taxon>Pirellulales</taxon>
        <taxon>Pirellulaceae</taxon>
        <taxon>Novipirellula</taxon>
    </lineage>
</organism>
<dbReference type="CDD" id="cd00198">
    <property type="entry name" value="vWFA"/>
    <property type="match status" value="1"/>
</dbReference>
<dbReference type="Gene3D" id="3.40.50.410">
    <property type="entry name" value="von Willebrand factor, type A domain"/>
    <property type="match status" value="1"/>
</dbReference>
<keyword evidence="3" id="KW-1185">Reference proteome</keyword>
<name>A0A5C6CI58_9BACT</name>
<dbReference type="PANTHER" id="PTHR33608:SF7">
    <property type="entry name" value="DUF58 DOMAIN-CONTAINING PROTEIN"/>
    <property type="match status" value="1"/>
</dbReference>
<dbReference type="AlphaFoldDB" id="A0A5C6CI58"/>
<dbReference type="EMBL" id="SJPT01000004">
    <property type="protein sequence ID" value="TWU23184.1"/>
    <property type="molecule type" value="Genomic_DNA"/>
</dbReference>
<gene>
    <name evidence="2" type="ORF">Pla52o_27190</name>
</gene>
<dbReference type="Pfam" id="PF01882">
    <property type="entry name" value="DUF58"/>
    <property type="match status" value="1"/>
</dbReference>
<dbReference type="InterPro" id="IPR036465">
    <property type="entry name" value="vWFA_dom_sf"/>
</dbReference>
<accession>A0A5C6CI58</accession>
<dbReference type="InterPro" id="IPR002035">
    <property type="entry name" value="VWF_A"/>
</dbReference>
<evidence type="ECO:0000313" key="2">
    <source>
        <dbReference type="EMBL" id="TWU23184.1"/>
    </source>
</evidence>
<evidence type="ECO:0000313" key="3">
    <source>
        <dbReference type="Proteomes" id="UP000316304"/>
    </source>
</evidence>
<proteinExistence type="predicted"/>